<feature type="region of interest" description="Disordered" evidence="1">
    <location>
        <begin position="96"/>
        <end position="164"/>
    </location>
</feature>
<evidence type="ECO:0000313" key="3">
    <source>
        <dbReference type="Proteomes" id="UP001221898"/>
    </source>
</evidence>
<sequence>MAVMCSPITLDMTQLPARRHTQRSVRPLAESLLPSALERRRHTQRGVIMRTKLQILIINIFVITLLAACHHQSNRIHHDELPVYVYPHDTLSVTVSGRGGSSGHCGEPRRERSVRTASLREGARATLGEGGDDPSGRGSQKSRKERGELRAHWEQLRSFPASKS</sequence>
<proteinExistence type="predicted"/>
<reference evidence="2" key="1">
    <citation type="journal article" date="2023" name="Science">
        <title>Genome structures resolve the early diversification of teleost fishes.</title>
        <authorList>
            <person name="Parey E."/>
            <person name="Louis A."/>
            <person name="Montfort J."/>
            <person name="Bouchez O."/>
            <person name="Roques C."/>
            <person name="Iampietro C."/>
            <person name="Lluch J."/>
            <person name="Castinel A."/>
            <person name="Donnadieu C."/>
            <person name="Desvignes T."/>
            <person name="Floi Bucao C."/>
            <person name="Jouanno E."/>
            <person name="Wen M."/>
            <person name="Mejri S."/>
            <person name="Dirks R."/>
            <person name="Jansen H."/>
            <person name="Henkel C."/>
            <person name="Chen W.J."/>
            <person name="Zahm M."/>
            <person name="Cabau C."/>
            <person name="Klopp C."/>
            <person name="Thompson A.W."/>
            <person name="Robinson-Rechavi M."/>
            <person name="Braasch I."/>
            <person name="Lecointre G."/>
            <person name="Bobe J."/>
            <person name="Postlethwait J.H."/>
            <person name="Berthelot C."/>
            <person name="Roest Crollius H."/>
            <person name="Guiguen Y."/>
        </authorList>
    </citation>
    <scope>NUCLEOTIDE SEQUENCE</scope>
    <source>
        <strain evidence="2">NC1722</strain>
    </source>
</reference>
<dbReference type="Proteomes" id="UP001221898">
    <property type="component" value="Unassembled WGS sequence"/>
</dbReference>
<feature type="compositionally biased region" description="Basic and acidic residues" evidence="1">
    <location>
        <begin position="145"/>
        <end position="155"/>
    </location>
</feature>
<organism evidence="2 3">
    <name type="scientific">Aldrovandia affinis</name>
    <dbReference type="NCBI Taxonomy" id="143900"/>
    <lineage>
        <taxon>Eukaryota</taxon>
        <taxon>Metazoa</taxon>
        <taxon>Chordata</taxon>
        <taxon>Craniata</taxon>
        <taxon>Vertebrata</taxon>
        <taxon>Euteleostomi</taxon>
        <taxon>Actinopterygii</taxon>
        <taxon>Neopterygii</taxon>
        <taxon>Teleostei</taxon>
        <taxon>Notacanthiformes</taxon>
        <taxon>Halosauridae</taxon>
        <taxon>Aldrovandia</taxon>
    </lineage>
</organism>
<keyword evidence="3" id="KW-1185">Reference proteome</keyword>
<evidence type="ECO:0000256" key="1">
    <source>
        <dbReference type="SAM" id="MobiDB-lite"/>
    </source>
</evidence>
<protein>
    <submittedName>
        <fullName evidence="2">Uncharacterized protein</fullName>
    </submittedName>
</protein>
<name>A0AAD7W7Y4_9TELE</name>
<dbReference type="EMBL" id="JAINUG010000224">
    <property type="protein sequence ID" value="KAJ8386698.1"/>
    <property type="molecule type" value="Genomic_DNA"/>
</dbReference>
<comment type="caution">
    <text evidence="2">The sequence shown here is derived from an EMBL/GenBank/DDBJ whole genome shotgun (WGS) entry which is preliminary data.</text>
</comment>
<evidence type="ECO:0000313" key="2">
    <source>
        <dbReference type="EMBL" id="KAJ8386698.1"/>
    </source>
</evidence>
<gene>
    <name evidence="2" type="ORF">AAFF_G00168140</name>
</gene>
<accession>A0AAD7W7Y4</accession>
<dbReference type="AlphaFoldDB" id="A0AAD7W7Y4"/>